<feature type="transmembrane region" description="Helical" evidence="1">
    <location>
        <begin position="192"/>
        <end position="210"/>
    </location>
</feature>
<proteinExistence type="predicted"/>
<reference evidence="2 3" key="1">
    <citation type="submission" date="2017-01" db="EMBL/GenBank/DDBJ databases">
        <title>Genome sequencing of Arcobacter sp. LPB0137.</title>
        <authorList>
            <person name="Lee G.-W."/>
            <person name="Yi H."/>
        </authorList>
    </citation>
    <scope>NUCLEOTIDE SEQUENCE [LARGE SCALE GENOMIC DNA]</scope>
    <source>
        <strain evidence="2 3">LPB0137</strain>
    </source>
</reference>
<feature type="transmembrane region" description="Helical" evidence="1">
    <location>
        <begin position="357"/>
        <end position="376"/>
    </location>
</feature>
<accession>A0A1P8KMI4</accession>
<feature type="transmembrane region" description="Helical" evidence="1">
    <location>
        <begin position="261"/>
        <end position="281"/>
    </location>
</feature>
<feature type="transmembrane region" description="Helical" evidence="1">
    <location>
        <begin position="231"/>
        <end position="255"/>
    </location>
</feature>
<dbReference type="RefSeq" id="WP_076086720.1">
    <property type="nucleotide sequence ID" value="NZ_CP019070.1"/>
</dbReference>
<dbReference type="KEGG" id="alp:LPB137_07885"/>
<organism evidence="2 3">
    <name type="scientific">Poseidonibacter parvus</name>
    <dbReference type="NCBI Taxonomy" id="1850254"/>
    <lineage>
        <taxon>Bacteria</taxon>
        <taxon>Pseudomonadati</taxon>
        <taxon>Campylobacterota</taxon>
        <taxon>Epsilonproteobacteria</taxon>
        <taxon>Campylobacterales</taxon>
        <taxon>Arcobacteraceae</taxon>
        <taxon>Poseidonibacter</taxon>
    </lineage>
</organism>
<dbReference type="Pfam" id="PF05940">
    <property type="entry name" value="NnrS"/>
    <property type="match status" value="1"/>
</dbReference>
<feature type="transmembrane region" description="Helical" evidence="1">
    <location>
        <begin position="79"/>
        <end position="99"/>
    </location>
</feature>
<name>A0A1P8KMI4_9BACT</name>
<dbReference type="EMBL" id="CP019070">
    <property type="protein sequence ID" value="APW65777.1"/>
    <property type="molecule type" value="Genomic_DNA"/>
</dbReference>
<evidence type="ECO:0000256" key="1">
    <source>
        <dbReference type="SAM" id="Phobius"/>
    </source>
</evidence>
<feature type="transmembrane region" description="Helical" evidence="1">
    <location>
        <begin position="388"/>
        <end position="409"/>
    </location>
</feature>
<keyword evidence="1" id="KW-0812">Transmembrane</keyword>
<keyword evidence="3" id="KW-1185">Reference proteome</keyword>
<dbReference type="OrthoDB" id="9770040at2"/>
<evidence type="ECO:0000313" key="3">
    <source>
        <dbReference type="Proteomes" id="UP000186074"/>
    </source>
</evidence>
<feature type="transmembrane region" description="Helical" evidence="1">
    <location>
        <begin position="134"/>
        <end position="151"/>
    </location>
</feature>
<feature type="transmembrane region" description="Helical" evidence="1">
    <location>
        <begin position="293"/>
        <end position="314"/>
    </location>
</feature>
<feature type="transmembrane region" description="Helical" evidence="1">
    <location>
        <begin position="40"/>
        <end position="59"/>
    </location>
</feature>
<feature type="transmembrane region" description="Helical" evidence="1">
    <location>
        <begin position="326"/>
        <end position="345"/>
    </location>
</feature>
<keyword evidence="1" id="KW-1133">Transmembrane helix</keyword>
<protein>
    <submittedName>
        <fullName evidence="2">Nitrite reductase</fullName>
    </submittedName>
</protein>
<feature type="transmembrane region" description="Helical" evidence="1">
    <location>
        <begin position="163"/>
        <end position="180"/>
    </location>
</feature>
<dbReference type="AlphaFoldDB" id="A0A1P8KMI4"/>
<dbReference type="STRING" id="1850254.LPB137_07885"/>
<gene>
    <name evidence="2" type="ORF">LPB137_07885</name>
</gene>
<keyword evidence="1" id="KW-0472">Membrane</keyword>
<dbReference type="Proteomes" id="UP000186074">
    <property type="component" value="Chromosome"/>
</dbReference>
<dbReference type="InterPro" id="IPR010266">
    <property type="entry name" value="NnrS"/>
</dbReference>
<evidence type="ECO:0000313" key="2">
    <source>
        <dbReference type="EMBL" id="APW65777.1"/>
    </source>
</evidence>
<sequence length="419" mass="47618">MENELKNNTQEQPLHATNHYMYYPDEKDVPPYLAYGFRPVFLLLAPYLVISMILWGLVWNGVLSIPFMDASLTWHIYEMLFGILTAGVMAFLTTGLPELFPGMIPFVGQRLKYIVALWVLGRVSFWTIDITGIWLTAILNISMLIWLLWFAKDVVLDKLQRHASLGYSLISILAIEIWFFSSKLGFVSIEGISILKVATGAIVILILLALRRVNMEAVNELMEDKGIDDIYISRPPLTNLAIFGIALFTTIEFLYPENSALGWLGLATAASILALTSDYILKDKFILNQPYVIYLALIPLMLSLGYALMGWDILNDNIYGINHFRHFITSGGIGLSYLIVMMIIGFVHTGRHLTSNIYTHIMILLIVIATLMRALIPFFENYIQELYIYSSILWAIPFVIYIKVFYNFLLTPRADGIKG</sequence>